<keyword evidence="1" id="KW-1133">Transmembrane helix</keyword>
<evidence type="ECO:0000313" key="2">
    <source>
        <dbReference type="EMBL" id="MCH4286128.1"/>
    </source>
</evidence>
<dbReference type="Proteomes" id="UP001202402">
    <property type="component" value="Unassembled WGS sequence"/>
</dbReference>
<proteinExistence type="predicted"/>
<evidence type="ECO:0000256" key="1">
    <source>
        <dbReference type="SAM" id="Phobius"/>
    </source>
</evidence>
<keyword evidence="1" id="KW-0812">Transmembrane</keyword>
<feature type="transmembrane region" description="Helical" evidence="1">
    <location>
        <begin position="219"/>
        <end position="243"/>
    </location>
</feature>
<name>A0ABS9R8Y5_9FIRM</name>
<organism evidence="2 3">
    <name type="scientific">Amedibacillus hominis</name>
    <dbReference type="NCBI Taxonomy" id="2897776"/>
    <lineage>
        <taxon>Bacteria</taxon>
        <taxon>Bacillati</taxon>
        <taxon>Bacillota</taxon>
        <taxon>Erysipelotrichia</taxon>
        <taxon>Erysipelotrichales</taxon>
        <taxon>Erysipelotrichaceae</taxon>
        <taxon>Amedibacillus</taxon>
    </lineage>
</organism>
<comment type="caution">
    <text evidence="2">The sequence shown here is derived from an EMBL/GenBank/DDBJ whole genome shotgun (WGS) entry which is preliminary data.</text>
</comment>
<keyword evidence="1" id="KW-0472">Membrane</keyword>
<evidence type="ECO:0000313" key="3">
    <source>
        <dbReference type="Proteomes" id="UP001202402"/>
    </source>
</evidence>
<keyword evidence="3" id="KW-1185">Reference proteome</keyword>
<feature type="transmembrane region" description="Helical" evidence="1">
    <location>
        <begin position="12"/>
        <end position="32"/>
    </location>
</feature>
<protein>
    <recommendedName>
        <fullName evidence="4">ABC transporter permease</fullName>
    </recommendedName>
</protein>
<reference evidence="2 3" key="1">
    <citation type="submission" date="2022-02" db="EMBL/GenBank/DDBJ databases">
        <title>Genome of Erysipelotrichaceae sp. nov. NSJ-176 isolated from human feces.</title>
        <authorList>
            <person name="Abdugheni R."/>
        </authorList>
    </citation>
    <scope>NUCLEOTIDE SEQUENCE [LARGE SCALE GENOMIC DNA]</scope>
    <source>
        <strain evidence="2 3">NSJ-176</strain>
    </source>
</reference>
<feature type="transmembrane region" description="Helical" evidence="1">
    <location>
        <begin position="38"/>
        <end position="63"/>
    </location>
</feature>
<feature type="transmembrane region" description="Helical" evidence="1">
    <location>
        <begin position="177"/>
        <end position="199"/>
    </location>
</feature>
<feature type="transmembrane region" description="Helical" evidence="1">
    <location>
        <begin position="96"/>
        <end position="116"/>
    </location>
</feature>
<feature type="transmembrane region" description="Helical" evidence="1">
    <location>
        <begin position="141"/>
        <end position="165"/>
    </location>
</feature>
<dbReference type="EMBL" id="JAKVPQ010000011">
    <property type="protein sequence ID" value="MCH4286128.1"/>
    <property type="molecule type" value="Genomic_DNA"/>
</dbReference>
<dbReference type="RefSeq" id="WP_117453138.1">
    <property type="nucleotide sequence ID" value="NZ_JAKVPQ010000011.1"/>
</dbReference>
<evidence type="ECO:0008006" key="4">
    <source>
        <dbReference type="Google" id="ProtNLM"/>
    </source>
</evidence>
<gene>
    <name evidence="2" type="ORF">LQE99_13460</name>
</gene>
<accession>A0ABS9R8Y5</accession>
<sequence length="250" mass="28584">MFWKLWKYELKCSYRSYLFTYAILLLSALFFSTRSSDIIMMIVSLLFTIMLFVVFILTFVMIIRTYQQSMFTKAGYLTMTLPTSSKMILLVKILNSALWFILSMIVIVLAGVLLAYKAGGFTLSELFDAFGKVFQQMDFNFLMNIIMVLIGTIESVAMVYFVMNVTHTNYIRRHRGIIAVLLFFAITIVISLFNNYVIGIDSVSVLFGGGEMNIVSSNASQYISMVEDAILMVAFYFGSVYILDHKLELE</sequence>